<keyword evidence="3" id="KW-1185">Reference proteome</keyword>
<evidence type="ECO:0000313" key="3">
    <source>
        <dbReference type="Proteomes" id="UP000283587"/>
    </source>
</evidence>
<feature type="region of interest" description="Disordered" evidence="1">
    <location>
        <begin position="17"/>
        <end position="36"/>
    </location>
</feature>
<sequence>MLTAGAAFGFARAVDRLTSPPQIAAPSPAVGTERVAPGAAPARVAVPRAETAPVPAAAAPPETAAALREVAKRVPQTPVPAQSHDNVMHFTQPGPRSALDAEGPVRRYDFVNLPMIGVYR</sequence>
<protein>
    <submittedName>
        <fullName evidence="2">Uncharacterized protein</fullName>
    </submittedName>
</protein>
<gene>
    <name evidence="2" type="ORF">D3P05_01015</name>
</gene>
<name>A0A419AC69_9RHOB</name>
<evidence type="ECO:0000313" key="2">
    <source>
        <dbReference type="EMBL" id="RJL21829.1"/>
    </source>
</evidence>
<feature type="region of interest" description="Disordered" evidence="1">
    <location>
        <begin position="74"/>
        <end position="101"/>
    </location>
</feature>
<organism evidence="2 3">
    <name type="scientific">Paracoccus siganidrum</name>
    <dbReference type="NCBI Taxonomy" id="1276757"/>
    <lineage>
        <taxon>Bacteria</taxon>
        <taxon>Pseudomonadati</taxon>
        <taxon>Pseudomonadota</taxon>
        <taxon>Alphaproteobacteria</taxon>
        <taxon>Rhodobacterales</taxon>
        <taxon>Paracoccaceae</taxon>
        <taxon>Paracoccus</taxon>
    </lineage>
</organism>
<comment type="caution">
    <text evidence="2">The sequence shown here is derived from an EMBL/GenBank/DDBJ whole genome shotgun (WGS) entry which is preliminary data.</text>
</comment>
<dbReference type="AlphaFoldDB" id="A0A419AC69"/>
<dbReference type="Proteomes" id="UP000283587">
    <property type="component" value="Unassembled WGS sequence"/>
</dbReference>
<reference evidence="3" key="1">
    <citation type="submission" date="2018-09" db="EMBL/GenBank/DDBJ databases">
        <title>Paracoccus onubensis nov. sp. a moderate halophilic bacterium isolated from Gruta de las Maravillas (Aracena, Spain).</title>
        <authorList>
            <person name="Jurado V."/>
            <person name="Gutierrez-Patricio S."/>
            <person name="Gonzalez-Pimentel J.L."/>
            <person name="Miller A.Z."/>
            <person name="Laiz L."/>
            <person name="Saiz-Jimenez C."/>
        </authorList>
    </citation>
    <scope>NUCLEOTIDE SEQUENCE [LARGE SCALE GENOMIC DNA]</scope>
    <source>
        <strain evidence="3">DSM 26381</strain>
    </source>
</reference>
<proteinExistence type="predicted"/>
<accession>A0A419AC69</accession>
<dbReference type="EMBL" id="QZEW01000003">
    <property type="protein sequence ID" value="RJL21829.1"/>
    <property type="molecule type" value="Genomic_DNA"/>
</dbReference>
<evidence type="ECO:0000256" key="1">
    <source>
        <dbReference type="SAM" id="MobiDB-lite"/>
    </source>
</evidence>